<dbReference type="OrthoDB" id="9815592at2"/>
<dbReference type="PROSITE" id="PS00101">
    <property type="entry name" value="HEXAPEP_TRANSFERASES"/>
    <property type="match status" value="1"/>
</dbReference>
<protein>
    <submittedName>
        <fullName evidence="5">Acetyltransferase-like isoleucine patch superfamily enzyme</fullName>
    </submittedName>
</protein>
<dbReference type="InterPro" id="IPR018357">
    <property type="entry name" value="Hexapep_transf_CS"/>
</dbReference>
<comment type="similarity">
    <text evidence="1">Belongs to the transferase hexapeptide repeat family.</text>
</comment>
<dbReference type="EMBL" id="JACIDO010000015">
    <property type="protein sequence ID" value="MBB3938026.1"/>
    <property type="molecule type" value="Genomic_DNA"/>
</dbReference>
<keyword evidence="2 5" id="KW-0808">Transferase</keyword>
<dbReference type="GO" id="GO:0008374">
    <property type="term" value="F:O-acyltransferase activity"/>
    <property type="evidence" value="ECO:0007669"/>
    <property type="project" value="TreeGrafter"/>
</dbReference>
<dbReference type="InterPro" id="IPR051159">
    <property type="entry name" value="Hexapeptide_acetyltransf"/>
</dbReference>
<gene>
    <name evidence="5" type="ORF">GGR05_004196</name>
</gene>
<keyword evidence="3" id="KW-0677">Repeat</keyword>
<proteinExistence type="inferred from homology"/>
<name>A0A7W6FWB5_9HYPH</name>
<comment type="caution">
    <text evidence="5">The sequence shown here is derived from an EMBL/GenBank/DDBJ whole genome shotgun (WGS) entry which is preliminary data.</text>
</comment>
<keyword evidence="4" id="KW-0012">Acyltransferase</keyword>
<dbReference type="InterPro" id="IPR001451">
    <property type="entry name" value="Hexapep"/>
</dbReference>
<dbReference type="RefSeq" id="WP_090966096.1">
    <property type="nucleotide sequence ID" value="NZ_FOOA01000024.1"/>
</dbReference>
<reference evidence="5 6" key="1">
    <citation type="submission" date="2020-08" db="EMBL/GenBank/DDBJ databases">
        <title>Genomic Encyclopedia of Type Strains, Phase IV (KMG-IV): sequencing the most valuable type-strain genomes for metagenomic binning, comparative biology and taxonomic classification.</title>
        <authorList>
            <person name="Goeker M."/>
        </authorList>
    </citation>
    <scope>NUCLEOTIDE SEQUENCE [LARGE SCALE GENOMIC DNA]</scope>
    <source>
        <strain evidence="5 6">DSM 25024</strain>
    </source>
</reference>
<organism evidence="5 6">
    <name type="scientific">Aureimonas phyllosphaerae</name>
    <dbReference type="NCBI Taxonomy" id="1166078"/>
    <lineage>
        <taxon>Bacteria</taxon>
        <taxon>Pseudomonadati</taxon>
        <taxon>Pseudomonadota</taxon>
        <taxon>Alphaproteobacteria</taxon>
        <taxon>Hyphomicrobiales</taxon>
        <taxon>Aurantimonadaceae</taxon>
        <taxon>Aureimonas</taxon>
    </lineage>
</organism>
<evidence type="ECO:0000313" key="5">
    <source>
        <dbReference type="EMBL" id="MBB3938026.1"/>
    </source>
</evidence>
<dbReference type="SUPFAM" id="SSF51161">
    <property type="entry name" value="Trimeric LpxA-like enzymes"/>
    <property type="match status" value="1"/>
</dbReference>
<evidence type="ECO:0000256" key="4">
    <source>
        <dbReference type="ARBA" id="ARBA00023315"/>
    </source>
</evidence>
<dbReference type="AlphaFoldDB" id="A0A7W6FWB5"/>
<evidence type="ECO:0000313" key="6">
    <source>
        <dbReference type="Proteomes" id="UP000531216"/>
    </source>
</evidence>
<sequence length="161" mass="17712">MKLGKLRSLNSISWVRKSIIRTKWHIYTKFWGMDIARSASFSMKTHFDKTYPKGVHIGERSYVAFDVAILAHDMTRGLYLHTRIGDDCFIGARSIILPGITIGSGSIVGSGSVVTKDVPPHSIVAGNPAKVIRSDIEVGPFGRFTNAEETKMRLVASGAFD</sequence>
<evidence type="ECO:0000256" key="2">
    <source>
        <dbReference type="ARBA" id="ARBA00022679"/>
    </source>
</evidence>
<accession>A0A7W6FWB5</accession>
<dbReference type="PANTHER" id="PTHR23416">
    <property type="entry name" value="SIALIC ACID SYNTHASE-RELATED"/>
    <property type="match status" value="1"/>
</dbReference>
<dbReference type="PANTHER" id="PTHR23416:SF23">
    <property type="entry name" value="ACETYLTRANSFERASE C18B11.09C-RELATED"/>
    <property type="match status" value="1"/>
</dbReference>
<dbReference type="Proteomes" id="UP000531216">
    <property type="component" value="Unassembled WGS sequence"/>
</dbReference>
<evidence type="ECO:0000256" key="1">
    <source>
        <dbReference type="ARBA" id="ARBA00007274"/>
    </source>
</evidence>
<dbReference type="InterPro" id="IPR011004">
    <property type="entry name" value="Trimer_LpxA-like_sf"/>
</dbReference>
<dbReference type="Gene3D" id="2.160.10.10">
    <property type="entry name" value="Hexapeptide repeat proteins"/>
    <property type="match status" value="1"/>
</dbReference>
<evidence type="ECO:0000256" key="3">
    <source>
        <dbReference type="ARBA" id="ARBA00022737"/>
    </source>
</evidence>
<dbReference type="Pfam" id="PF14602">
    <property type="entry name" value="Hexapep_2"/>
    <property type="match status" value="1"/>
</dbReference>
<keyword evidence="6" id="KW-1185">Reference proteome</keyword>